<dbReference type="FunFam" id="2.170.190.11:FF:000001">
    <property type="entry name" value="Molybdopterin molybdenumtransferase"/>
    <property type="match status" value="1"/>
</dbReference>
<evidence type="ECO:0000313" key="16">
    <source>
        <dbReference type="Proteomes" id="UP000426246"/>
    </source>
</evidence>
<dbReference type="NCBIfam" id="NF045515">
    <property type="entry name" value="Glp_gephyrin"/>
    <property type="match status" value="1"/>
</dbReference>
<evidence type="ECO:0000256" key="13">
    <source>
        <dbReference type="RuleBase" id="RU365090"/>
    </source>
</evidence>
<dbReference type="GO" id="GO:0005829">
    <property type="term" value="C:cytosol"/>
    <property type="evidence" value="ECO:0007669"/>
    <property type="project" value="TreeGrafter"/>
</dbReference>
<dbReference type="KEGG" id="ppsc:EHS13_06035"/>
<dbReference type="InterPro" id="IPR005111">
    <property type="entry name" value="MoeA_C_domain_IV"/>
</dbReference>
<comment type="catalytic activity">
    <reaction evidence="12">
        <text>adenylyl-molybdopterin + molybdate = Mo-molybdopterin + AMP + H(+)</text>
        <dbReference type="Rhea" id="RHEA:35047"/>
        <dbReference type="ChEBI" id="CHEBI:15378"/>
        <dbReference type="ChEBI" id="CHEBI:36264"/>
        <dbReference type="ChEBI" id="CHEBI:62727"/>
        <dbReference type="ChEBI" id="CHEBI:71302"/>
        <dbReference type="ChEBI" id="CHEBI:456215"/>
        <dbReference type="EC" id="2.10.1.1"/>
    </reaction>
</comment>
<comment type="pathway">
    <text evidence="3 13">Cofactor biosynthesis; molybdopterin biosynthesis.</text>
</comment>
<dbReference type="CDD" id="cd00887">
    <property type="entry name" value="MoeA"/>
    <property type="match status" value="1"/>
</dbReference>
<dbReference type="InterPro" id="IPR036425">
    <property type="entry name" value="MoaB/Mog-like_dom_sf"/>
</dbReference>
<dbReference type="Gene3D" id="2.170.190.11">
    <property type="entry name" value="Molybdopterin biosynthesis moea protein, domain 3"/>
    <property type="match status" value="1"/>
</dbReference>
<dbReference type="Proteomes" id="UP000426246">
    <property type="component" value="Chromosome"/>
</dbReference>
<dbReference type="Pfam" id="PF03454">
    <property type="entry name" value="MoeA_C"/>
    <property type="match status" value="1"/>
</dbReference>
<dbReference type="PANTHER" id="PTHR10192">
    <property type="entry name" value="MOLYBDOPTERIN BIOSYNTHESIS PROTEIN"/>
    <property type="match status" value="1"/>
</dbReference>
<dbReference type="AlphaFoldDB" id="A0A6B8RFY8"/>
<dbReference type="InterPro" id="IPR005110">
    <property type="entry name" value="MoeA_linker/N"/>
</dbReference>
<organism evidence="15 16">
    <name type="scientific">Paenibacillus psychroresistens</name>
    <dbReference type="NCBI Taxonomy" id="1778678"/>
    <lineage>
        <taxon>Bacteria</taxon>
        <taxon>Bacillati</taxon>
        <taxon>Bacillota</taxon>
        <taxon>Bacilli</taxon>
        <taxon>Bacillales</taxon>
        <taxon>Paenibacillaceae</taxon>
        <taxon>Paenibacillus</taxon>
    </lineage>
</organism>
<dbReference type="RefSeq" id="WP_155699502.1">
    <property type="nucleotide sequence ID" value="NZ_CP034235.1"/>
</dbReference>
<evidence type="ECO:0000256" key="4">
    <source>
        <dbReference type="ARBA" id="ARBA00010763"/>
    </source>
</evidence>
<comment type="similarity">
    <text evidence="4 13">Belongs to the MoeA family.</text>
</comment>
<evidence type="ECO:0000256" key="6">
    <source>
        <dbReference type="ARBA" id="ARBA00021108"/>
    </source>
</evidence>
<sequence length="420" mass="45129">MNTYPLHIDEAQQKVISSLSHTTQIIRVPLQESAGYILGEAIQADTDVPLFDRSMMDGFAVRSEDTVGASFEQPISFRVIEEIPAGATPLKQLKQGEAARIMTGAMLPLGADAVCRFEATKDAFQTGVIEMKLLAALEFNENVARQGEDIRKGSQVLTPGMRIGAAEIAVLATFGISEVPVYRKPVVAILSSGSELIEVSEPIQPGKIRNSNSLMVAELIRQAGGQPLLLKSTSDDIDLLTNEIKLVIDQIDMLVTTGGVSVGDFDVIPDVYANLEAETIFWKILIKPGSPFRYAMRGKIPFFGISGNPAASFVNSQLFVLPALRKLSGQSVANLLPPMSQAKLATAQPLMLSAVKQTRFLRATAYLQEGILNVTTAEGQSSGMIGSLVHANCLIRLDGGVIANVGETLPVLLFGEVHVR</sequence>
<gene>
    <name evidence="15" type="ORF">EHS13_06035</name>
</gene>
<dbReference type="InterPro" id="IPR001453">
    <property type="entry name" value="MoaB/Mog_dom"/>
</dbReference>
<evidence type="ECO:0000256" key="5">
    <source>
        <dbReference type="ARBA" id="ARBA00013269"/>
    </source>
</evidence>
<feature type="domain" description="MoaB/Mog" evidence="14">
    <location>
        <begin position="188"/>
        <end position="326"/>
    </location>
</feature>
<dbReference type="InterPro" id="IPR038987">
    <property type="entry name" value="MoeA-like"/>
</dbReference>
<protein>
    <recommendedName>
        <fullName evidence="6 13">Molybdopterin molybdenumtransferase</fullName>
        <ecNumber evidence="5 13">2.10.1.1</ecNumber>
    </recommendedName>
</protein>
<dbReference type="Gene3D" id="3.40.980.10">
    <property type="entry name" value="MoaB/Mog-like domain"/>
    <property type="match status" value="1"/>
</dbReference>
<dbReference type="SMART" id="SM00852">
    <property type="entry name" value="MoCF_biosynth"/>
    <property type="match status" value="1"/>
</dbReference>
<keyword evidence="9 13" id="KW-0479">Metal-binding</keyword>
<dbReference type="Pfam" id="PF03453">
    <property type="entry name" value="MoeA_N"/>
    <property type="match status" value="1"/>
</dbReference>
<evidence type="ECO:0000256" key="8">
    <source>
        <dbReference type="ARBA" id="ARBA00022679"/>
    </source>
</evidence>
<dbReference type="EMBL" id="CP034235">
    <property type="protein sequence ID" value="QGQ94495.1"/>
    <property type="molecule type" value="Genomic_DNA"/>
</dbReference>
<dbReference type="UniPathway" id="UPA00344"/>
<evidence type="ECO:0000313" key="15">
    <source>
        <dbReference type="EMBL" id="QGQ94495.1"/>
    </source>
</evidence>
<dbReference type="PANTHER" id="PTHR10192:SF5">
    <property type="entry name" value="GEPHYRIN"/>
    <property type="match status" value="1"/>
</dbReference>
<comment type="function">
    <text evidence="2 13">Catalyzes the insertion of molybdate into adenylated molybdopterin with the concomitant release of AMP.</text>
</comment>
<evidence type="ECO:0000256" key="12">
    <source>
        <dbReference type="ARBA" id="ARBA00047317"/>
    </source>
</evidence>
<evidence type="ECO:0000256" key="9">
    <source>
        <dbReference type="ARBA" id="ARBA00022723"/>
    </source>
</evidence>
<dbReference type="SUPFAM" id="SSF53218">
    <property type="entry name" value="Molybdenum cofactor biosynthesis proteins"/>
    <property type="match status" value="1"/>
</dbReference>
<evidence type="ECO:0000259" key="14">
    <source>
        <dbReference type="SMART" id="SM00852"/>
    </source>
</evidence>
<dbReference type="Gene3D" id="2.40.340.10">
    <property type="entry name" value="MoeA, C-terminal, domain IV"/>
    <property type="match status" value="1"/>
</dbReference>
<keyword evidence="8 13" id="KW-0808">Transferase</keyword>
<accession>A0A6B8RFY8</accession>
<dbReference type="GO" id="GO:0046872">
    <property type="term" value="F:metal ion binding"/>
    <property type="evidence" value="ECO:0007669"/>
    <property type="project" value="UniProtKB-UniRule"/>
</dbReference>
<name>A0A6B8RFY8_9BACL</name>
<dbReference type="FunFam" id="3.40.980.10:FF:000004">
    <property type="entry name" value="Molybdopterin molybdenumtransferase"/>
    <property type="match status" value="1"/>
</dbReference>
<evidence type="ECO:0000256" key="3">
    <source>
        <dbReference type="ARBA" id="ARBA00005046"/>
    </source>
</evidence>
<dbReference type="OrthoDB" id="9804758at2"/>
<evidence type="ECO:0000256" key="7">
    <source>
        <dbReference type="ARBA" id="ARBA00022505"/>
    </source>
</evidence>
<dbReference type="Pfam" id="PF00994">
    <property type="entry name" value="MoCF_biosynth"/>
    <property type="match status" value="1"/>
</dbReference>
<dbReference type="EC" id="2.10.1.1" evidence="5 13"/>
<evidence type="ECO:0000256" key="2">
    <source>
        <dbReference type="ARBA" id="ARBA00002901"/>
    </source>
</evidence>
<dbReference type="SUPFAM" id="SSF63882">
    <property type="entry name" value="MoeA N-terminal region -like"/>
    <property type="match status" value="1"/>
</dbReference>
<evidence type="ECO:0000256" key="11">
    <source>
        <dbReference type="ARBA" id="ARBA00023150"/>
    </source>
</evidence>
<dbReference type="InterPro" id="IPR036135">
    <property type="entry name" value="MoeA_linker/N_sf"/>
</dbReference>
<dbReference type="InterPro" id="IPR036688">
    <property type="entry name" value="MoeA_C_domain_IV_sf"/>
</dbReference>
<keyword evidence="11 13" id="KW-0501">Molybdenum cofactor biosynthesis</keyword>
<dbReference type="GO" id="GO:0006777">
    <property type="term" value="P:Mo-molybdopterin cofactor biosynthetic process"/>
    <property type="evidence" value="ECO:0007669"/>
    <property type="project" value="UniProtKB-UniRule"/>
</dbReference>
<reference evidence="16" key="1">
    <citation type="submission" date="2018-11" db="EMBL/GenBank/DDBJ databases">
        <title>Complete genome sequence of Paenibacillus sp. ML311-T8.</title>
        <authorList>
            <person name="Nam Y.-D."/>
            <person name="Kang J."/>
            <person name="Chung W.-H."/>
            <person name="Park Y.S."/>
        </authorList>
    </citation>
    <scope>NUCLEOTIDE SEQUENCE [LARGE SCALE GENOMIC DNA]</scope>
    <source>
        <strain evidence="16">ML311-T8</strain>
    </source>
</reference>
<dbReference type="SUPFAM" id="SSF63867">
    <property type="entry name" value="MoeA C-terminal domain-like"/>
    <property type="match status" value="1"/>
</dbReference>
<keyword evidence="10 13" id="KW-0460">Magnesium</keyword>
<dbReference type="Gene3D" id="3.90.105.10">
    <property type="entry name" value="Molybdopterin biosynthesis moea protein, domain 2"/>
    <property type="match status" value="1"/>
</dbReference>
<keyword evidence="16" id="KW-1185">Reference proteome</keyword>
<keyword evidence="7 13" id="KW-0500">Molybdenum</keyword>
<dbReference type="GO" id="GO:0061599">
    <property type="term" value="F:molybdopterin molybdotransferase activity"/>
    <property type="evidence" value="ECO:0007669"/>
    <property type="project" value="UniProtKB-UniRule"/>
</dbReference>
<comment type="cofactor">
    <cofactor evidence="1 13">
        <name>Mg(2+)</name>
        <dbReference type="ChEBI" id="CHEBI:18420"/>
    </cofactor>
</comment>
<evidence type="ECO:0000256" key="1">
    <source>
        <dbReference type="ARBA" id="ARBA00001946"/>
    </source>
</evidence>
<proteinExistence type="inferred from homology"/>
<evidence type="ECO:0000256" key="10">
    <source>
        <dbReference type="ARBA" id="ARBA00022842"/>
    </source>
</evidence>